<gene>
    <name evidence="1" type="ORF">E1295_47600</name>
</gene>
<dbReference type="EMBL" id="SMLD01000334">
    <property type="protein sequence ID" value="TDE19708.1"/>
    <property type="molecule type" value="Genomic_DNA"/>
</dbReference>
<dbReference type="AlphaFoldDB" id="A0A4R5DXK7"/>
<keyword evidence="2" id="KW-1185">Reference proteome</keyword>
<organism evidence="1 2">
    <name type="scientific">Nonomuraea mesophila</name>
    <dbReference type="NCBI Taxonomy" id="2530382"/>
    <lineage>
        <taxon>Bacteria</taxon>
        <taxon>Bacillati</taxon>
        <taxon>Actinomycetota</taxon>
        <taxon>Actinomycetes</taxon>
        <taxon>Streptosporangiales</taxon>
        <taxon>Streptosporangiaceae</taxon>
        <taxon>Nonomuraea</taxon>
    </lineage>
</organism>
<dbReference type="RefSeq" id="WP_132641929.1">
    <property type="nucleotide sequence ID" value="NZ_SMLD01000334.1"/>
</dbReference>
<comment type="caution">
    <text evidence="1">The sequence shown here is derived from an EMBL/GenBank/DDBJ whole genome shotgun (WGS) entry which is preliminary data.</text>
</comment>
<dbReference type="Proteomes" id="UP000295136">
    <property type="component" value="Unassembled WGS sequence"/>
</dbReference>
<reference evidence="1 2" key="1">
    <citation type="submission" date="2019-03" db="EMBL/GenBank/DDBJ databases">
        <title>Draft genome sequences of novel Actinobacteria.</title>
        <authorList>
            <person name="Sahin N."/>
            <person name="Ay H."/>
            <person name="Saygin H."/>
        </authorList>
    </citation>
    <scope>NUCLEOTIDE SEQUENCE [LARGE SCALE GENOMIC DNA]</scope>
    <source>
        <strain evidence="1 2">6K102</strain>
    </source>
</reference>
<sequence length="102" mass="11471">MPKKIFSIYAVTPGSIWADLYAHGRTVVVEAIDGTHAICTTLTNSHEVQRVIDLPREITRSNPRDMRGTTHRISLDRFRPIHKGFEFVTATGAHLSSQLTTR</sequence>
<evidence type="ECO:0000313" key="1">
    <source>
        <dbReference type="EMBL" id="TDE19708.1"/>
    </source>
</evidence>
<protein>
    <submittedName>
        <fullName evidence="1">Uncharacterized protein</fullName>
    </submittedName>
</protein>
<evidence type="ECO:0000313" key="2">
    <source>
        <dbReference type="Proteomes" id="UP000295136"/>
    </source>
</evidence>
<name>A0A4R5DXK7_9ACTN</name>
<proteinExistence type="predicted"/>
<accession>A0A4R5DXK7</accession>